<dbReference type="AlphaFoldDB" id="A0A679BEA5"/>
<organism evidence="1">
    <name type="scientific">Oryza nivara</name>
    <name type="common">Indian wild rice</name>
    <name type="synonym">Oryza sativa f. spontanea</name>
    <dbReference type="NCBI Taxonomy" id="4536"/>
    <lineage>
        <taxon>Eukaryota</taxon>
        <taxon>Viridiplantae</taxon>
        <taxon>Streptophyta</taxon>
        <taxon>Embryophyta</taxon>
        <taxon>Tracheophyta</taxon>
        <taxon>Spermatophyta</taxon>
        <taxon>Magnoliopsida</taxon>
        <taxon>Liliopsida</taxon>
        <taxon>Poales</taxon>
        <taxon>Poaceae</taxon>
        <taxon>BOP clade</taxon>
        <taxon>Oryzoideae</taxon>
        <taxon>Oryzeae</taxon>
        <taxon>Oryzinae</taxon>
        <taxon>Oryza</taxon>
    </lineage>
</organism>
<protein>
    <submittedName>
        <fullName evidence="1">Hydroxyproline-rich glycoprotein-like</fullName>
    </submittedName>
</protein>
<dbReference type="EMBL" id="AP018873">
    <property type="protein sequence ID" value="BBF89829.1"/>
    <property type="molecule type" value="Genomic_DNA"/>
</dbReference>
<reference evidence="1" key="1">
    <citation type="submission" date="2018-08" db="EMBL/GenBank/DDBJ databases">
        <title>Oryza nivara genomic DNA, chromosome 11, BAC clone:BBa0124E01.</title>
        <authorList>
            <person name="Wu J."/>
            <person name="Kanamori H."/>
        </authorList>
    </citation>
    <scope>NUCLEOTIDE SEQUENCE</scope>
    <source>
        <strain evidence="1">W0106</strain>
    </source>
</reference>
<name>A0A679BEA5_ORYNI</name>
<proteinExistence type="predicted"/>
<accession>A0A679BEA5</accession>
<gene>
    <name evidence="1" type="primary">BBa0124E01.14</name>
</gene>
<evidence type="ECO:0000313" key="1">
    <source>
        <dbReference type="EMBL" id="BBF89829.1"/>
    </source>
</evidence>
<sequence length="220" mass="25834">MITVNVSDNAFIDGPNGKFVISFKDLHAIFKMDKMYINLVGAWCLSQWVDAQRTGASIGYANPMMVCETAHTVRLNMDGPELKDKTDEDKKAYVERLHKKKRIEVATYLGQAMLMHTDKRVLMVPYHLSGHNYYKRHGGFVKDKKRKKLLVKARWPLPSIPYTANWFDQKTLLNFCADLCRFIRRDICNHLREFYDPYSELATDPKFKNLREWEREHAIE</sequence>